<comment type="similarity">
    <text evidence="1 10 11">Belongs to the HAM1 NTPase family.</text>
</comment>
<dbReference type="GO" id="GO:0036220">
    <property type="term" value="F:ITP diphosphatase activity"/>
    <property type="evidence" value="ECO:0007669"/>
    <property type="project" value="UniProtKB-UniRule"/>
</dbReference>
<keyword evidence="7 10" id="KW-0546">Nucleotide metabolism</keyword>
<dbReference type="EC" id="3.6.1.66" evidence="10"/>
<evidence type="ECO:0000256" key="5">
    <source>
        <dbReference type="ARBA" id="ARBA00022801"/>
    </source>
</evidence>
<name>A0A1U7M756_TISCR</name>
<feature type="active site" description="Proton acceptor" evidence="10">
    <location>
        <position position="73"/>
    </location>
</feature>
<dbReference type="GO" id="GO:0009117">
    <property type="term" value="P:nucleotide metabolic process"/>
    <property type="evidence" value="ECO:0007669"/>
    <property type="project" value="UniProtKB-KW"/>
</dbReference>
<dbReference type="GO" id="GO:0035870">
    <property type="term" value="F:dITP diphosphatase activity"/>
    <property type="evidence" value="ECO:0007669"/>
    <property type="project" value="UniProtKB-UniRule"/>
</dbReference>
<gene>
    <name evidence="12" type="ORF">TICRE_08220</name>
</gene>
<evidence type="ECO:0000256" key="8">
    <source>
        <dbReference type="ARBA" id="ARBA00051875"/>
    </source>
</evidence>
<dbReference type="InterPro" id="IPR029001">
    <property type="entry name" value="ITPase-like_fam"/>
</dbReference>
<comment type="catalytic activity">
    <reaction evidence="9 10">
        <text>XTP + H2O = XMP + diphosphate + H(+)</text>
        <dbReference type="Rhea" id="RHEA:28610"/>
        <dbReference type="ChEBI" id="CHEBI:15377"/>
        <dbReference type="ChEBI" id="CHEBI:15378"/>
        <dbReference type="ChEBI" id="CHEBI:33019"/>
        <dbReference type="ChEBI" id="CHEBI:57464"/>
        <dbReference type="ChEBI" id="CHEBI:61314"/>
        <dbReference type="EC" id="3.6.1.66"/>
    </reaction>
</comment>
<dbReference type="GO" id="GO:0046872">
    <property type="term" value="F:metal ion binding"/>
    <property type="evidence" value="ECO:0007669"/>
    <property type="project" value="UniProtKB-KW"/>
</dbReference>
<evidence type="ECO:0000256" key="3">
    <source>
        <dbReference type="ARBA" id="ARBA00022723"/>
    </source>
</evidence>
<protein>
    <recommendedName>
        <fullName evidence="10">dITP/XTP pyrophosphatase</fullName>
        <ecNumber evidence="10">3.6.1.66</ecNumber>
    </recommendedName>
    <alternativeName>
        <fullName evidence="10">Non-canonical purine NTP pyrophosphatase</fullName>
    </alternativeName>
    <alternativeName>
        <fullName evidence="10">Non-standard purine NTP pyrophosphatase</fullName>
    </alternativeName>
    <alternativeName>
        <fullName evidence="10">Nucleoside-triphosphate diphosphatase</fullName>
    </alternativeName>
    <alternativeName>
        <fullName evidence="10">Nucleoside-triphosphate pyrophosphatase</fullName>
        <shortName evidence="10">NTPase</shortName>
    </alternativeName>
</protein>
<feature type="binding site" evidence="10">
    <location>
        <position position="73"/>
    </location>
    <ligand>
        <name>Mg(2+)</name>
        <dbReference type="ChEBI" id="CHEBI:18420"/>
    </ligand>
</feature>
<reference evidence="12 13" key="1">
    <citation type="submission" date="2016-02" db="EMBL/GenBank/DDBJ databases">
        <title>Genome sequence of Tissierella creatinophila DSM 6911.</title>
        <authorList>
            <person name="Poehlein A."/>
            <person name="Daniel R."/>
        </authorList>
    </citation>
    <scope>NUCLEOTIDE SEQUENCE [LARGE SCALE GENOMIC DNA]</scope>
    <source>
        <strain evidence="12 13">DSM 6911</strain>
    </source>
</reference>
<feature type="binding site" evidence="10">
    <location>
        <position position="179"/>
    </location>
    <ligand>
        <name>substrate</name>
    </ligand>
</feature>
<dbReference type="AlphaFoldDB" id="A0A1U7M756"/>
<comment type="cofactor">
    <cofactor evidence="10">
        <name>Mg(2+)</name>
        <dbReference type="ChEBI" id="CHEBI:18420"/>
    </cofactor>
    <text evidence="10">Binds 1 Mg(2+) ion per subunit.</text>
</comment>
<dbReference type="EMBL" id="LTDM01000011">
    <property type="protein sequence ID" value="OLS03121.1"/>
    <property type="molecule type" value="Genomic_DNA"/>
</dbReference>
<comment type="catalytic activity">
    <reaction evidence="8 10">
        <text>dITP + H2O = dIMP + diphosphate + H(+)</text>
        <dbReference type="Rhea" id="RHEA:28342"/>
        <dbReference type="ChEBI" id="CHEBI:15377"/>
        <dbReference type="ChEBI" id="CHEBI:15378"/>
        <dbReference type="ChEBI" id="CHEBI:33019"/>
        <dbReference type="ChEBI" id="CHEBI:61194"/>
        <dbReference type="ChEBI" id="CHEBI:61382"/>
        <dbReference type="EC" id="3.6.1.66"/>
    </reaction>
</comment>
<feature type="binding site" evidence="10">
    <location>
        <begin position="10"/>
        <end position="15"/>
    </location>
    <ligand>
        <name>substrate</name>
    </ligand>
</feature>
<feature type="binding site" evidence="10">
    <location>
        <begin position="184"/>
        <end position="185"/>
    </location>
    <ligand>
        <name>substrate</name>
    </ligand>
</feature>
<keyword evidence="5 10" id="KW-0378">Hydrolase</keyword>
<comment type="catalytic activity">
    <reaction evidence="10">
        <text>ITP + H2O = IMP + diphosphate + H(+)</text>
        <dbReference type="Rhea" id="RHEA:29399"/>
        <dbReference type="ChEBI" id="CHEBI:15377"/>
        <dbReference type="ChEBI" id="CHEBI:15378"/>
        <dbReference type="ChEBI" id="CHEBI:33019"/>
        <dbReference type="ChEBI" id="CHEBI:58053"/>
        <dbReference type="ChEBI" id="CHEBI:61402"/>
        <dbReference type="EC" id="3.6.1.66"/>
    </reaction>
</comment>
<comment type="function">
    <text evidence="10">Pyrophosphatase that catalyzes the hydrolysis of nucleoside triphosphates to their monophosphate derivatives, with a high preference for the non-canonical purine nucleotides XTP (xanthosine triphosphate), dITP (deoxyinosine triphosphate) and ITP. Seems to function as a house-cleaning enzyme that removes non-canonical purine nucleotides from the nucleotide pool, thus preventing their incorporation into DNA/RNA and avoiding chromosomal lesions.</text>
</comment>
<evidence type="ECO:0000256" key="2">
    <source>
        <dbReference type="ARBA" id="ARBA00011738"/>
    </source>
</evidence>
<dbReference type="Gene3D" id="3.90.950.10">
    <property type="match status" value="1"/>
</dbReference>
<keyword evidence="4 10" id="KW-0547">Nucleotide-binding</keyword>
<organism evidence="12 13">
    <name type="scientific">Tissierella creatinophila DSM 6911</name>
    <dbReference type="NCBI Taxonomy" id="1123403"/>
    <lineage>
        <taxon>Bacteria</taxon>
        <taxon>Bacillati</taxon>
        <taxon>Bacillota</taxon>
        <taxon>Tissierellia</taxon>
        <taxon>Tissierellales</taxon>
        <taxon>Tissierellaceae</taxon>
        <taxon>Tissierella</taxon>
    </lineage>
</organism>
<feature type="binding site" evidence="10">
    <location>
        <begin position="156"/>
        <end position="159"/>
    </location>
    <ligand>
        <name>substrate</name>
    </ligand>
</feature>
<dbReference type="NCBIfam" id="TIGR00042">
    <property type="entry name" value="RdgB/HAM1 family non-canonical purine NTP pyrophosphatase"/>
    <property type="match status" value="1"/>
</dbReference>
<dbReference type="PANTHER" id="PTHR11067">
    <property type="entry name" value="INOSINE TRIPHOSPHATE PYROPHOSPHATASE/HAM1 PROTEIN"/>
    <property type="match status" value="1"/>
</dbReference>
<keyword evidence="6 10" id="KW-0460">Magnesium</keyword>
<evidence type="ECO:0000256" key="10">
    <source>
        <dbReference type="HAMAP-Rule" id="MF_01405"/>
    </source>
</evidence>
<evidence type="ECO:0000256" key="6">
    <source>
        <dbReference type="ARBA" id="ARBA00022842"/>
    </source>
</evidence>
<feature type="binding site" evidence="10">
    <location>
        <position position="74"/>
    </location>
    <ligand>
        <name>substrate</name>
    </ligand>
</feature>
<dbReference type="FunFam" id="3.90.950.10:FF:000001">
    <property type="entry name" value="dITP/XTP pyrophosphatase"/>
    <property type="match status" value="1"/>
</dbReference>
<evidence type="ECO:0000256" key="7">
    <source>
        <dbReference type="ARBA" id="ARBA00023080"/>
    </source>
</evidence>
<keyword evidence="13" id="KW-1185">Reference proteome</keyword>
<comment type="caution">
    <text evidence="10">Lacks conserved residue(s) required for the propagation of feature annotation.</text>
</comment>
<evidence type="ECO:0000256" key="9">
    <source>
        <dbReference type="ARBA" id="ARBA00052017"/>
    </source>
</evidence>
<dbReference type="SUPFAM" id="SSF52972">
    <property type="entry name" value="ITPase-like"/>
    <property type="match status" value="1"/>
</dbReference>
<dbReference type="InterPro" id="IPR020922">
    <property type="entry name" value="dITP/XTP_pyrophosphatase"/>
</dbReference>
<dbReference type="CDD" id="cd00515">
    <property type="entry name" value="HAM1"/>
    <property type="match status" value="1"/>
</dbReference>
<dbReference type="GO" id="GO:0009146">
    <property type="term" value="P:purine nucleoside triphosphate catabolic process"/>
    <property type="evidence" value="ECO:0007669"/>
    <property type="project" value="UniProtKB-UniRule"/>
</dbReference>
<dbReference type="GO" id="GO:0017111">
    <property type="term" value="F:ribonucleoside triphosphate phosphatase activity"/>
    <property type="evidence" value="ECO:0007669"/>
    <property type="project" value="InterPro"/>
</dbReference>
<dbReference type="HAMAP" id="MF_01405">
    <property type="entry name" value="Non_canon_purine_NTPase"/>
    <property type="match status" value="1"/>
</dbReference>
<dbReference type="PANTHER" id="PTHR11067:SF9">
    <property type="entry name" value="INOSINE TRIPHOSPHATE PYROPHOSPHATASE"/>
    <property type="match status" value="1"/>
</dbReference>
<sequence>MKDRKIVLSTDNKHKIKEMKEILKDLDIEVLSKEDIGLNNFDVVEDGTTLEENSIKKAKALKEKTPFMVMADDSGLFVESLNGEPGVYSARYAGEEGNDDKNNQKLLQMMKDLPMDKRKASFFSVIALITENGEVLTVKGECKGSIGFELKGHNDFGYDPLFTPEGYEKTFAELSGEVKNKISHRAKALEEIKKTLTNLLEN</sequence>
<dbReference type="InterPro" id="IPR002637">
    <property type="entry name" value="RdgB/HAM1"/>
</dbReference>
<comment type="caution">
    <text evidence="12">The sequence shown here is derived from an EMBL/GenBank/DDBJ whole genome shotgun (WGS) entry which is preliminary data.</text>
</comment>
<dbReference type="Pfam" id="PF01725">
    <property type="entry name" value="Ham1p_like"/>
    <property type="match status" value="1"/>
</dbReference>
<dbReference type="NCBIfam" id="NF011397">
    <property type="entry name" value="PRK14822.1"/>
    <property type="match status" value="1"/>
</dbReference>
<evidence type="ECO:0000313" key="12">
    <source>
        <dbReference type="EMBL" id="OLS03121.1"/>
    </source>
</evidence>
<keyword evidence="3 10" id="KW-0479">Metal-binding</keyword>
<accession>A0A1U7M756</accession>
<evidence type="ECO:0000256" key="4">
    <source>
        <dbReference type="ARBA" id="ARBA00022741"/>
    </source>
</evidence>
<comment type="subunit">
    <text evidence="2 10">Homodimer.</text>
</comment>
<evidence type="ECO:0000313" key="13">
    <source>
        <dbReference type="Proteomes" id="UP000186112"/>
    </source>
</evidence>
<dbReference type="Proteomes" id="UP000186112">
    <property type="component" value="Unassembled WGS sequence"/>
</dbReference>
<evidence type="ECO:0000256" key="1">
    <source>
        <dbReference type="ARBA" id="ARBA00008023"/>
    </source>
</evidence>
<evidence type="ECO:0000256" key="11">
    <source>
        <dbReference type="RuleBase" id="RU003781"/>
    </source>
</evidence>
<proteinExistence type="inferred from homology"/>
<dbReference type="GO" id="GO:0005829">
    <property type="term" value="C:cytosol"/>
    <property type="evidence" value="ECO:0007669"/>
    <property type="project" value="TreeGrafter"/>
</dbReference>
<dbReference type="GO" id="GO:0036222">
    <property type="term" value="F:XTP diphosphatase activity"/>
    <property type="evidence" value="ECO:0007669"/>
    <property type="project" value="UniProtKB-UniRule"/>
</dbReference>
<dbReference type="GO" id="GO:0000166">
    <property type="term" value="F:nucleotide binding"/>
    <property type="evidence" value="ECO:0007669"/>
    <property type="project" value="UniProtKB-KW"/>
</dbReference>